<evidence type="ECO:0000313" key="3">
    <source>
        <dbReference type="EMBL" id="GAA1809130.1"/>
    </source>
</evidence>
<evidence type="ECO:0000256" key="1">
    <source>
        <dbReference type="SAM" id="Phobius"/>
    </source>
</evidence>
<reference evidence="4" key="1">
    <citation type="journal article" date="2019" name="Int. J. Syst. Evol. Microbiol.">
        <title>The Global Catalogue of Microorganisms (GCM) 10K type strain sequencing project: providing services to taxonomists for standard genome sequencing and annotation.</title>
        <authorList>
            <consortium name="The Broad Institute Genomics Platform"/>
            <consortium name="The Broad Institute Genome Sequencing Center for Infectious Disease"/>
            <person name="Wu L."/>
            <person name="Ma J."/>
        </authorList>
    </citation>
    <scope>NUCLEOTIDE SEQUENCE [LARGE SCALE GENOMIC DNA]</scope>
    <source>
        <strain evidence="4">JCM 14322</strain>
    </source>
</reference>
<keyword evidence="1" id="KW-1133">Transmembrane helix</keyword>
<name>A0ABP4YAM4_9MICO</name>
<gene>
    <name evidence="3" type="ORF">GCM10009749_16990</name>
</gene>
<proteinExistence type="predicted"/>
<organism evidence="3 4">
    <name type="scientific">Agromyces neolithicus</name>
    <dbReference type="NCBI Taxonomy" id="269420"/>
    <lineage>
        <taxon>Bacteria</taxon>
        <taxon>Bacillati</taxon>
        <taxon>Actinomycetota</taxon>
        <taxon>Actinomycetes</taxon>
        <taxon>Micrococcales</taxon>
        <taxon>Microbacteriaceae</taxon>
        <taxon>Agromyces</taxon>
    </lineage>
</organism>
<evidence type="ECO:0000259" key="2">
    <source>
        <dbReference type="Pfam" id="PF13400"/>
    </source>
</evidence>
<comment type="caution">
    <text evidence="3">The sequence shown here is derived from an EMBL/GenBank/DDBJ whole genome shotgun (WGS) entry which is preliminary data.</text>
</comment>
<accession>A0ABP4YAM4</accession>
<dbReference type="EMBL" id="BAAANJ010000005">
    <property type="protein sequence ID" value="GAA1809130.1"/>
    <property type="molecule type" value="Genomic_DNA"/>
</dbReference>
<feature type="transmembrane region" description="Helical" evidence="1">
    <location>
        <begin position="20"/>
        <end position="41"/>
    </location>
</feature>
<dbReference type="Proteomes" id="UP001500002">
    <property type="component" value="Unassembled WGS sequence"/>
</dbReference>
<dbReference type="InterPro" id="IPR028087">
    <property type="entry name" value="Tad_N"/>
</dbReference>
<dbReference type="Pfam" id="PF13400">
    <property type="entry name" value="Tad"/>
    <property type="match status" value="1"/>
</dbReference>
<keyword evidence="1" id="KW-0472">Membrane</keyword>
<keyword evidence="4" id="KW-1185">Reference proteome</keyword>
<evidence type="ECO:0000313" key="4">
    <source>
        <dbReference type="Proteomes" id="UP001500002"/>
    </source>
</evidence>
<keyword evidence="1" id="KW-0812">Transmembrane</keyword>
<feature type="domain" description="Putative Flp pilus-assembly TadG-like N-terminal" evidence="2">
    <location>
        <begin position="13"/>
        <end position="59"/>
    </location>
</feature>
<sequence>MRRLMQQLRNDRGASAVLTVILLVPIFGMAAIGVDVGMLYYERAQLQNAADSAALAVATKCSVSRCPSSGNTAIASSFANGNAKDASVAIDAQEIDPAARTVRIDVSTLNVDGTTAPYHPFAAVIGVSDNDPVTATATAQWAAGDITLPLAITTCEFDITAAGDGLLHWITYDTNKECKGNPAEPAAVGSFGWLELMEDADGNPVGCVADIASDGSAESDPGNPGIPNIPVCHAAFTESLSGRTIYIPLADYKIGDQPGGKAVWHIKEFAKATLHSWAFSGGSNLPQVFDRTRRDIDNLNCTGSCRGVLVEFQEYVPVGSVPGTDVSTTVSLIN</sequence>
<protein>
    <recommendedName>
        <fullName evidence="2">Putative Flp pilus-assembly TadG-like N-terminal domain-containing protein</fullName>
    </recommendedName>
</protein>